<evidence type="ECO:0000313" key="1">
    <source>
        <dbReference type="EMBL" id="MCS7481037.1"/>
    </source>
</evidence>
<reference evidence="1" key="1">
    <citation type="submission" date="2022-08" db="EMBL/GenBank/DDBJ databases">
        <authorList>
            <person name="Tistechok S."/>
            <person name="Samborskyy M."/>
            <person name="Roman I."/>
        </authorList>
    </citation>
    <scope>NUCLEOTIDE SEQUENCE</scope>
    <source>
        <strain evidence="1">DSM 103496</strain>
    </source>
</reference>
<dbReference type="AlphaFoldDB" id="A0A9X3AH64"/>
<name>A0A9X3AH64_9PSEU</name>
<dbReference type="EMBL" id="JANYMP010000016">
    <property type="protein sequence ID" value="MCS7481037.1"/>
    <property type="molecule type" value="Genomic_DNA"/>
</dbReference>
<proteinExistence type="predicted"/>
<comment type="caution">
    <text evidence="1">The sequence shown here is derived from an EMBL/GenBank/DDBJ whole genome shotgun (WGS) entry which is preliminary data.</text>
</comment>
<organism evidence="1 2">
    <name type="scientific">Umezawaea endophytica</name>
    <dbReference type="NCBI Taxonomy" id="1654476"/>
    <lineage>
        <taxon>Bacteria</taxon>
        <taxon>Bacillati</taxon>
        <taxon>Actinomycetota</taxon>
        <taxon>Actinomycetes</taxon>
        <taxon>Pseudonocardiales</taxon>
        <taxon>Pseudonocardiaceae</taxon>
        <taxon>Umezawaea</taxon>
    </lineage>
</organism>
<dbReference type="Proteomes" id="UP001141259">
    <property type="component" value="Unassembled WGS sequence"/>
</dbReference>
<keyword evidence="2" id="KW-1185">Reference proteome</keyword>
<dbReference type="RefSeq" id="WP_259626529.1">
    <property type="nucleotide sequence ID" value="NZ_JANYMP010000016.1"/>
</dbReference>
<evidence type="ECO:0000313" key="2">
    <source>
        <dbReference type="Proteomes" id="UP001141259"/>
    </source>
</evidence>
<gene>
    <name evidence="1" type="ORF">NZH93_29635</name>
</gene>
<accession>A0A9X3AH64</accession>
<protein>
    <submittedName>
        <fullName evidence="1">Uncharacterized protein</fullName>
    </submittedName>
</protein>
<sequence length="279" mass="29320">MGNGYRYFAIVDAERGVDDPLAVVREWDTEGGFTNEEVFTSAGWESTNRLARLRAGAGHTDQRAVPIGPPAVEPPAPVRELVAVAPKKNLVKLAVRIGVPVVLLVIAVVGGNAYSSRTSSVGDCLRGSIDKPEDVRPVTCGSAADYKVVGKTRGVDEARATASTTCEAFGTTDAVFWEGLSGSPGTALCLEDLRNPGPRVPAVGDCVKGDLTVLETVHKVECGPEAEYKVLGKDVELTANSQSSPTCVDFPAASVKLSWERKGAAIPADNVLCLEDLKG</sequence>